<dbReference type="EMBL" id="JAELXS010000004">
    <property type="protein sequence ID" value="MBJ6121729.1"/>
    <property type="molecule type" value="Genomic_DNA"/>
</dbReference>
<dbReference type="RefSeq" id="WP_199036848.1">
    <property type="nucleotide sequence ID" value="NZ_JAELXS010000004.1"/>
</dbReference>
<dbReference type="Proteomes" id="UP000640426">
    <property type="component" value="Unassembled WGS sequence"/>
</dbReference>
<dbReference type="InterPro" id="IPR029033">
    <property type="entry name" value="His_PPase_superfam"/>
</dbReference>
<organism evidence="1 2">
    <name type="scientific">Sphingomonas mollis</name>
    <dbReference type="NCBI Taxonomy" id="2795726"/>
    <lineage>
        <taxon>Bacteria</taxon>
        <taxon>Pseudomonadati</taxon>
        <taxon>Pseudomonadota</taxon>
        <taxon>Alphaproteobacteria</taxon>
        <taxon>Sphingomonadales</taxon>
        <taxon>Sphingomonadaceae</taxon>
        <taxon>Sphingomonas</taxon>
    </lineage>
</organism>
<gene>
    <name evidence="1" type="ORF">JAO74_07995</name>
</gene>
<dbReference type="SUPFAM" id="SSF53254">
    <property type="entry name" value="Phosphoglycerate mutase-like"/>
    <property type="match status" value="1"/>
</dbReference>
<accession>A0ABS0XNX4</accession>
<dbReference type="SMART" id="SM00855">
    <property type="entry name" value="PGAM"/>
    <property type="match status" value="1"/>
</dbReference>
<evidence type="ECO:0000313" key="1">
    <source>
        <dbReference type="EMBL" id="MBJ6121729.1"/>
    </source>
</evidence>
<evidence type="ECO:0000313" key="2">
    <source>
        <dbReference type="Proteomes" id="UP000640426"/>
    </source>
</evidence>
<proteinExistence type="predicted"/>
<dbReference type="Pfam" id="PF00300">
    <property type="entry name" value="His_Phos_1"/>
    <property type="match status" value="1"/>
</dbReference>
<dbReference type="InterPro" id="IPR013078">
    <property type="entry name" value="His_Pase_superF_clade-1"/>
</dbReference>
<protein>
    <submittedName>
        <fullName evidence="1">Histidine phosphatase family protein</fullName>
    </submittedName>
</protein>
<reference evidence="2" key="1">
    <citation type="submission" date="2020-12" db="EMBL/GenBank/DDBJ databases">
        <title>Hymenobacter sp.</title>
        <authorList>
            <person name="Kim M.K."/>
        </authorList>
    </citation>
    <scope>NUCLEOTIDE SEQUENCE [LARGE SCALE GENOMIC DNA]</scope>
    <source>
        <strain evidence="2">BT553</strain>
    </source>
</reference>
<sequence length="189" mass="20154">MSIRLVLLCAGATAQVRQGDFPDADAPLDPGGEAKVRQFDLAGPTLDMCFVSPARAAGDTAALLGLDAMPEPALRDRDHGIWTGRSLDAVSLEEPAMLMAWLATPEEAMPGGESMDAVVLRVGAWLDDLCKGAEDRKILAVTHPAVVRAALAAALDMPIATTFAIDIAPLSTTILSFHNRWRLQELRRA</sequence>
<keyword evidence="2" id="KW-1185">Reference proteome</keyword>
<name>A0ABS0XNX4_9SPHN</name>
<comment type="caution">
    <text evidence="1">The sequence shown here is derived from an EMBL/GenBank/DDBJ whole genome shotgun (WGS) entry which is preliminary data.</text>
</comment>
<dbReference type="Gene3D" id="3.40.50.1240">
    <property type="entry name" value="Phosphoglycerate mutase-like"/>
    <property type="match status" value="1"/>
</dbReference>